<dbReference type="EC" id="3.2.1.21" evidence="3"/>
<dbReference type="PANTHER" id="PTHR30620:SF16">
    <property type="entry name" value="LYSOSOMAL BETA GLUCOSIDASE"/>
    <property type="match status" value="1"/>
</dbReference>
<evidence type="ECO:0000256" key="2">
    <source>
        <dbReference type="ARBA" id="ARBA00005336"/>
    </source>
</evidence>
<keyword evidence="4 7" id="KW-0732">Signal</keyword>
<dbReference type="GO" id="GO:0009251">
    <property type="term" value="P:glucan catabolic process"/>
    <property type="evidence" value="ECO:0007669"/>
    <property type="project" value="TreeGrafter"/>
</dbReference>
<dbReference type="PANTHER" id="PTHR30620">
    <property type="entry name" value="PERIPLASMIC BETA-GLUCOSIDASE-RELATED"/>
    <property type="match status" value="1"/>
</dbReference>
<dbReference type="Proteomes" id="UP000763088">
    <property type="component" value="Unassembled WGS sequence"/>
</dbReference>
<reference evidence="10" key="1">
    <citation type="submission" date="2019-04" db="EMBL/GenBank/DDBJ databases">
        <title>Evolution of Biomass-Degrading Anaerobic Consortia Revealed by Metagenomics.</title>
        <authorList>
            <person name="Peng X."/>
        </authorList>
    </citation>
    <scope>NUCLEOTIDE SEQUENCE</scope>
    <source>
        <strain evidence="10">SIG141</strain>
    </source>
</reference>
<sequence length="747" mass="82811">MKKSMTMAAVGATLLALAACDGQKWSEHQVDSFMLVTQKGGPSLGYSPQSGVKILTIDGFAFKDLNRNDSLDAYEDWRLSAKERAADLASKLSIEEIAGLMLYSSHQPVPSDTLTAEQKKFLNDDHLRAVLITVVASPDTAAKWNNNMQAFVEGLDHGIPANTSSDPRHEAKGTAEFNAGAGGQISLWPTSLGLAASFDPQLMYRFGEIASQEYRALGIATALSPQVDIATDPRWFRFDGTFGEDPQLATDMARAYCDAFQTTPEDKGWGMKSVNAMVKHWYGYGAQEGGRDSHFASGKYAVYPGNNLAMHKRSFVEGAFKLEGGTEMASAVMPIYSILWNQDPSGQNVGGSYSKWLIQQQLRDEAKFEGVACTDWGITKDIKVLDSPIGGKPWGVEQLNEAERHYKILQAGVDQFGGNNEIGPVLEAYNMWSKEQGEESARQRFELSARRLLLNVFRVGLFENPYLDPAESKEFVGNPEFMKEGYEAQLKSIVMLKNHDNKVLPVKNRMKVYVPKRHFPAIPGLWGGISEEKTVEPIDLALVQRYFDVVEKPEQADFAICLIQEPSTGIGYSTEDVKKGGNGYMPFSLQYNDYTAKDARAVSIAGGDPMEKTTNRSFRGKTVKAYNRDDMVMVVDTKKLMGNKPVVVIIETGRPVVLTEIEPSADAILISFKVQHQALLDIISGKAEPSALMPMQMPADMKTVEEQQEDVPRDMRCYKDADGNTYDFAFGLNWKGIINDPRVERYK</sequence>
<gene>
    <name evidence="10" type="ORF">E7102_09360</name>
</gene>
<evidence type="ECO:0000256" key="3">
    <source>
        <dbReference type="ARBA" id="ARBA00012744"/>
    </source>
</evidence>
<dbReference type="InterPro" id="IPR001764">
    <property type="entry name" value="Glyco_hydro_3_N"/>
</dbReference>
<keyword evidence="6" id="KW-0326">Glycosidase</keyword>
<evidence type="ECO:0000259" key="9">
    <source>
        <dbReference type="Pfam" id="PF01915"/>
    </source>
</evidence>
<dbReference type="EMBL" id="SUYD01000011">
    <property type="protein sequence ID" value="MBE6266664.1"/>
    <property type="molecule type" value="Genomic_DNA"/>
</dbReference>
<dbReference type="Gene3D" id="3.40.50.1700">
    <property type="entry name" value="Glycoside hydrolase family 3 C-terminal domain"/>
    <property type="match status" value="1"/>
</dbReference>
<dbReference type="InterPro" id="IPR017853">
    <property type="entry name" value="GH"/>
</dbReference>
<evidence type="ECO:0000259" key="8">
    <source>
        <dbReference type="Pfam" id="PF00933"/>
    </source>
</evidence>
<feature type="signal peptide" evidence="7">
    <location>
        <begin position="1"/>
        <end position="18"/>
    </location>
</feature>
<dbReference type="PROSITE" id="PS51257">
    <property type="entry name" value="PROKAR_LIPOPROTEIN"/>
    <property type="match status" value="1"/>
</dbReference>
<feature type="domain" description="Glycoside hydrolase family 3 C-terminal" evidence="9">
    <location>
        <begin position="493"/>
        <end position="733"/>
    </location>
</feature>
<proteinExistence type="inferred from homology"/>
<dbReference type="SUPFAM" id="SSF51445">
    <property type="entry name" value="(Trans)glycosidases"/>
    <property type="match status" value="1"/>
</dbReference>
<evidence type="ECO:0000313" key="11">
    <source>
        <dbReference type="Proteomes" id="UP000763088"/>
    </source>
</evidence>
<feature type="chain" id="PRO_5037680940" description="beta-glucosidase" evidence="7">
    <location>
        <begin position="19"/>
        <end position="747"/>
    </location>
</feature>
<dbReference type="PRINTS" id="PR00133">
    <property type="entry name" value="GLHYDRLASE3"/>
</dbReference>
<comment type="caution">
    <text evidence="10">The sequence shown here is derived from an EMBL/GenBank/DDBJ whole genome shotgun (WGS) entry which is preliminary data.</text>
</comment>
<dbReference type="GO" id="GO:0008422">
    <property type="term" value="F:beta-glucosidase activity"/>
    <property type="evidence" value="ECO:0007669"/>
    <property type="project" value="UniProtKB-EC"/>
</dbReference>
<dbReference type="Pfam" id="PF01915">
    <property type="entry name" value="Glyco_hydro_3_C"/>
    <property type="match status" value="1"/>
</dbReference>
<dbReference type="InterPro" id="IPR051915">
    <property type="entry name" value="Cellulose_Degrad_GH3"/>
</dbReference>
<dbReference type="InterPro" id="IPR036962">
    <property type="entry name" value="Glyco_hydro_3_N_sf"/>
</dbReference>
<evidence type="ECO:0000256" key="5">
    <source>
        <dbReference type="ARBA" id="ARBA00022801"/>
    </source>
</evidence>
<dbReference type="AlphaFoldDB" id="A0A928BTY4"/>
<evidence type="ECO:0000256" key="1">
    <source>
        <dbReference type="ARBA" id="ARBA00000448"/>
    </source>
</evidence>
<organism evidence="10 11">
    <name type="scientific">Xylanibacter ruminicola</name>
    <name type="common">Prevotella ruminicola</name>
    <dbReference type="NCBI Taxonomy" id="839"/>
    <lineage>
        <taxon>Bacteria</taxon>
        <taxon>Pseudomonadati</taxon>
        <taxon>Bacteroidota</taxon>
        <taxon>Bacteroidia</taxon>
        <taxon>Bacteroidales</taxon>
        <taxon>Prevotellaceae</taxon>
        <taxon>Xylanibacter</taxon>
    </lineage>
</organism>
<dbReference type="SUPFAM" id="SSF52279">
    <property type="entry name" value="Beta-D-glucan exohydrolase, C-terminal domain"/>
    <property type="match status" value="1"/>
</dbReference>
<evidence type="ECO:0000313" key="10">
    <source>
        <dbReference type="EMBL" id="MBE6266664.1"/>
    </source>
</evidence>
<protein>
    <recommendedName>
        <fullName evidence="3">beta-glucosidase</fullName>
        <ecNumber evidence="3">3.2.1.21</ecNumber>
    </recommendedName>
</protein>
<evidence type="ECO:0000256" key="4">
    <source>
        <dbReference type="ARBA" id="ARBA00022729"/>
    </source>
</evidence>
<comment type="catalytic activity">
    <reaction evidence="1">
        <text>Hydrolysis of terminal, non-reducing beta-D-glucosyl residues with release of beta-D-glucose.</text>
        <dbReference type="EC" id="3.2.1.21"/>
    </reaction>
</comment>
<dbReference type="InterPro" id="IPR002772">
    <property type="entry name" value="Glyco_hydro_3_C"/>
</dbReference>
<comment type="similarity">
    <text evidence="2">Belongs to the glycosyl hydrolase 3 family.</text>
</comment>
<evidence type="ECO:0000256" key="7">
    <source>
        <dbReference type="SAM" id="SignalP"/>
    </source>
</evidence>
<evidence type="ECO:0000256" key="6">
    <source>
        <dbReference type="ARBA" id="ARBA00023295"/>
    </source>
</evidence>
<dbReference type="InterPro" id="IPR036881">
    <property type="entry name" value="Glyco_hydro_3_C_sf"/>
</dbReference>
<feature type="domain" description="Glycoside hydrolase family 3 N-terminal" evidence="8">
    <location>
        <begin position="114"/>
        <end position="414"/>
    </location>
</feature>
<name>A0A928BTY4_XYLRU</name>
<accession>A0A928BTY4</accession>
<dbReference type="Gene3D" id="3.20.20.300">
    <property type="entry name" value="Glycoside hydrolase, family 3, N-terminal domain"/>
    <property type="match status" value="1"/>
</dbReference>
<keyword evidence="5 10" id="KW-0378">Hydrolase</keyword>
<dbReference type="Pfam" id="PF00933">
    <property type="entry name" value="Glyco_hydro_3"/>
    <property type="match status" value="1"/>
</dbReference>